<organism evidence="3 4">
    <name type="scientific">Lentzea fradiae</name>
    <dbReference type="NCBI Taxonomy" id="200378"/>
    <lineage>
        <taxon>Bacteria</taxon>
        <taxon>Bacillati</taxon>
        <taxon>Actinomycetota</taxon>
        <taxon>Actinomycetes</taxon>
        <taxon>Pseudonocardiales</taxon>
        <taxon>Pseudonocardiaceae</taxon>
        <taxon>Lentzea</taxon>
    </lineage>
</organism>
<evidence type="ECO:0000313" key="4">
    <source>
        <dbReference type="Proteomes" id="UP000199623"/>
    </source>
</evidence>
<feature type="chain" id="PRO_5038433173" description="Right handed beta helix region" evidence="2">
    <location>
        <begin position="21"/>
        <end position="369"/>
    </location>
</feature>
<dbReference type="SUPFAM" id="SSF51126">
    <property type="entry name" value="Pectin lyase-like"/>
    <property type="match status" value="1"/>
</dbReference>
<evidence type="ECO:0000313" key="3">
    <source>
        <dbReference type="EMBL" id="SDG10716.1"/>
    </source>
</evidence>
<gene>
    <name evidence="3" type="ORF">SAMN05216553_105362</name>
</gene>
<feature type="signal peptide" evidence="2">
    <location>
        <begin position="1"/>
        <end position="20"/>
    </location>
</feature>
<accession>A0A1G7RIS7</accession>
<feature type="region of interest" description="Disordered" evidence="1">
    <location>
        <begin position="23"/>
        <end position="88"/>
    </location>
</feature>
<evidence type="ECO:0008006" key="5">
    <source>
        <dbReference type="Google" id="ProtNLM"/>
    </source>
</evidence>
<dbReference type="EMBL" id="FNCC01000005">
    <property type="protein sequence ID" value="SDG10716.1"/>
    <property type="molecule type" value="Genomic_DNA"/>
</dbReference>
<dbReference type="STRING" id="200378.SAMN05216553_105362"/>
<dbReference type="PROSITE" id="PS51257">
    <property type="entry name" value="PROKAR_LIPOPROTEIN"/>
    <property type="match status" value="1"/>
</dbReference>
<evidence type="ECO:0000256" key="1">
    <source>
        <dbReference type="SAM" id="MobiDB-lite"/>
    </source>
</evidence>
<name>A0A1G7RIS7_9PSEU</name>
<dbReference type="RefSeq" id="WP_143035931.1">
    <property type="nucleotide sequence ID" value="NZ_FNCC01000005.1"/>
</dbReference>
<feature type="compositionally biased region" description="Low complexity" evidence="1">
    <location>
        <begin position="33"/>
        <end position="67"/>
    </location>
</feature>
<keyword evidence="2" id="KW-0732">Signal</keyword>
<dbReference type="OrthoDB" id="505641at2"/>
<dbReference type="Proteomes" id="UP000199623">
    <property type="component" value="Unassembled WGS sequence"/>
</dbReference>
<proteinExistence type="predicted"/>
<dbReference type="AlphaFoldDB" id="A0A1G7RIS7"/>
<evidence type="ECO:0000256" key="2">
    <source>
        <dbReference type="SAM" id="SignalP"/>
    </source>
</evidence>
<reference evidence="4" key="1">
    <citation type="submission" date="2016-10" db="EMBL/GenBank/DDBJ databases">
        <authorList>
            <person name="Varghese N."/>
            <person name="Submissions S."/>
        </authorList>
    </citation>
    <scope>NUCLEOTIDE SEQUENCE [LARGE SCALE GENOMIC DNA]</scope>
    <source>
        <strain evidence="4">CGMCC 4.3506</strain>
    </source>
</reference>
<sequence length="369" mass="37543">MKLRLAVLLTGGVLSLAACAPTQAGQPTPVAGSTIATSTSTTESSPPPSSSSSPAPSSSTTAPQSATNGPVKPPAAQPAPAGSPGWKLTQSNTGLAAVGLSCDALPVYTGPASPAAGTVISGKRIEQPLVLFAGNITVEKSCIRPLKLGEAAPLVTTNGPCGNNSCQVTSAPVTIRDSNIDGSKLSASTIAKSCAFLGIGTLQRNYITGMGSGICFYNTGSSLSGLAEGNYVRGLRTAGDAHNDGATVRDFPLTRNPGRTLTFRNNRIDCSTGQDTGALFIQTYGGDIDNVTVEGNLLEGGGYQLGLESSHGNQYGRNMKSINNRFTGSGWGAAYVTANGVGYKWAVWQDNHLLDPNAPDAKGKPAGTP</sequence>
<keyword evidence="4" id="KW-1185">Reference proteome</keyword>
<protein>
    <recommendedName>
        <fullName evidence="5">Right handed beta helix region</fullName>
    </recommendedName>
</protein>
<dbReference type="InterPro" id="IPR011050">
    <property type="entry name" value="Pectin_lyase_fold/virulence"/>
</dbReference>